<keyword evidence="3" id="KW-1185">Reference proteome</keyword>
<dbReference type="Proteomes" id="UP000271974">
    <property type="component" value="Unassembled WGS sequence"/>
</dbReference>
<evidence type="ECO:0000313" key="3">
    <source>
        <dbReference type="Proteomes" id="UP000271974"/>
    </source>
</evidence>
<name>A0A3S1HG52_ELYCH</name>
<reference evidence="2 3" key="1">
    <citation type="submission" date="2019-01" db="EMBL/GenBank/DDBJ databases">
        <title>A draft genome assembly of the solar-powered sea slug Elysia chlorotica.</title>
        <authorList>
            <person name="Cai H."/>
            <person name="Li Q."/>
            <person name="Fang X."/>
            <person name="Li J."/>
            <person name="Curtis N.E."/>
            <person name="Altenburger A."/>
            <person name="Shibata T."/>
            <person name="Feng M."/>
            <person name="Maeda T."/>
            <person name="Schwartz J.A."/>
            <person name="Shigenobu S."/>
            <person name="Lundholm N."/>
            <person name="Nishiyama T."/>
            <person name="Yang H."/>
            <person name="Hasebe M."/>
            <person name="Li S."/>
            <person name="Pierce S.K."/>
            <person name="Wang J."/>
        </authorList>
    </citation>
    <scope>NUCLEOTIDE SEQUENCE [LARGE SCALE GENOMIC DNA]</scope>
    <source>
        <strain evidence="2">EC2010</strain>
        <tissue evidence="2">Whole organism of an adult</tissue>
    </source>
</reference>
<dbReference type="EMBL" id="RQTK01000494">
    <property type="protein sequence ID" value="RUS78710.1"/>
    <property type="molecule type" value="Genomic_DNA"/>
</dbReference>
<sequence>MNQERKQDMNLERKQHMTLQAHRLDRHQKTCTGFESRIRYAGGVFETPRSIVEELAAEGMKIKPEYVYPYHIVPLSTLKFIYRKRDFLTQQNTHHTVYTCLNSGKHDINVIKLKLYLIEHLLNEDADSDDEVGACEDEDDGTVRKDPGGPLVVKRNNQYLCLNSGKHDINVIKPRLIEHLLNEDADSDDGVGACEDEDDETLRKDPGGPLVVKRNNQYLCLNSGKHDINVIKPRLIEHLLNEDADSDDEVGACEDEDDETVRKDPGGPLVVKRNNQYLWEVLLVEDFGKQQITLHPIVAYYKNDSFQLVRHALMYISNDIGHDYHIVNCFTEMALTFLRGETEVESVIILRDKKNAPGGEGLGLHNPSKDPSCFCSAGRGKQPHRCTNKLHVGEFTVHNLKLNGNYQSTWLDLTVSCQHLKSLPKILHPSQAVSTMGVREVDYMDGKKKLVFNSLVLEVNEGDKQQLYISCLRPNLRSAHRLGRAAVNNTDDLYTAWLRKMMRSTCLGYNKVWVFPDIRDESLVTQGKTK</sequence>
<dbReference type="PANTHER" id="PTHR46601:SF1">
    <property type="entry name" value="ADF-H DOMAIN-CONTAINING PROTEIN"/>
    <property type="match status" value="1"/>
</dbReference>
<gene>
    <name evidence="2" type="ORF">EGW08_013531</name>
</gene>
<proteinExistence type="predicted"/>
<organism evidence="2 3">
    <name type="scientific">Elysia chlorotica</name>
    <name type="common">Eastern emerald elysia</name>
    <name type="synonym">Sea slug</name>
    <dbReference type="NCBI Taxonomy" id="188477"/>
    <lineage>
        <taxon>Eukaryota</taxon>
        <taxon>Metazoa</taxon>
        <taxon>Spiralia</taxon>
        <taxon>Lophotrochozoa</taxon>
        <taxon>Mollusca</taxon>
        <taxon>Gastropoda</taxon>
        <taxon>Heterobranchia</taxon>
        <taxon>Euthyneura</taxon>
        <taxon>Panpulmonata</taxon>
        <taxon>Sacoglossa</taxon>
        <taxon>Placobranchoidea</taxon>
        <taxon>Plakobranchidae</taxon>
        <taxon>Elysia</taxon>
    </lineage>
</organism>
<comment type="caution">
    <text evidence="2">The sequence shown here is derived from an EMBL/GenBank/DDBJ whole genome shotgun (WGS) entry which is preliminary data.</text>
</comment>
<evidence type="ECO:0000313" key="2">
    <source>
        <dbReference type="EMBL" id="RUS78710.1"/>
    </source>
</evidence>
<protein>
    <submittedName>
        <fullName evidence="2">Uncharacterized protein</fullName>
    </submittedName>
</protein>
<feature type="compositionally biased region" description="Acidic residues" evidence="1">
    <location>
        <begin position="187"/>
        <end position="200"/>
    </location>
</feature>
<feature type="compositionally biased region" description="Acidic residues" evidence="1">
    <location>
        <begin position="129"/>
        <end position="140"/>
    </location>
</feature>
<accession>A0A3S1HG52</accession>
<dbReference type="AlphaFoldDB" id="A0A3S1HG52"/>
<dbReference type="PANTHER" id="PTHR46601">
    <property type="entry name" value="ULP_PROTEASE DOMAIN-CONTAINING PROTEIN"/>
    <property type="match status" value="1"/>
</dbReference>
<feature type="compositionally biased region" description="Acidic residues" evidence="1">
    <location>
        <begin position="246"/>
        <end position="259"/>
    </location>
</feature>
<feature type="region of interest" description="Disordered" evidence="1">
    <location>
        <begin position="246"/>
        <end position="267"/>
    </location>
</feature>
<feature type="region of interest" description="Disordered" evidence="1">
    <location>
        <begin position="129"/>
        <end position="149"/>
    </location>
</feature>
<evidence type="ECO:0000256" key="1">
    <source>
        <dbReference type="SAM" id="MobiDB-lite"/>
    </source>
</evidence>
<feature type="region of interest" description="Disordered" evidence="1">
    <location>
        <begin position="187"/>
        <end position="208"/>
    </location>
</feature>